<proteinExistence type="predicted"/>
<feature type="region of interest" description="Disordered" evidence="2">
    <location>
        <begin position="3461"/>
        <end position="3507"/>
    </location>
</feature>
<feature type="compositionally biased region" description="Basic and acidic residues" evidence="2">
    <location>
        <begin position="3461"/>
        <end position="3471"/>
    </location>
</feature>
<reference evidence="3 4" key="1">
    <citation type="journal article" date="2018" name="BMC Genomics">
        <title>Comparative genome analyses reveal sequence features reflecting distinct modes of host-adaptation between dicot and monocot powdery mildew.</title>
        <authorList>
            <person name="Wu Y."/>
            <person name="Ma X."/>
            <person name="Pan Z."/>
            <person name="Kale S.D."/>
            <person name="Song Y."/>
            <person name="King H."/>
            <person name="Zhang Q."/>
            <person name="Presley C."/>
            <person name="Deng X."/>
            <person name="Wei C.I."/>
            <person name="Xiao S."/>
        </authorList>
    </citation>
    <scope>NUCLEOTIDE SEQUENCE [LARGE SCALE GENOMIC DNA]</scope>
    <source>
        <strain evidence="3">UMSG1</strain>
    </source>
</reference>
<feature type="region of interest" description="Disordered" evidence="2">
    <location>
        <begin position="3743"/>
        <end position="3768"/>
    </location>
</feature>
<feature type="region of interest" description="Disordered" evidence="2">
    <location>
        <begin position="1347"/>
        <end position="1390"/>
    </location>
</feature>
<feature type="compositionally biased region" description="Polar residues" evidence="2">
    <location>
        <begin position="1347"/>
        <end position="1368"/>
    </location>
</feature>
<evidence type="ECO:0000256" key="1">
    <source>
        <dbReference type="SAM" id="Coils"/>
    </source>
</evidence>
<evidence type="ECO:0000256" key="2">
    <source>
        <dbReference type="SAM" id="MobiDB-lite"/>
    </source>
</evidence>
<feature type="compositionally biased region" description="Polar residues" evidence="2">
    <location>
        <begin position="3897"/>
        <end position="3921"/>
    </location>
</feature>
<accession>A0A420IBP6</accession>
<dbReference type="Proteomes" id="UP000285326">
    <property type="component" value="Unassembled WGS sequence"/>
</dbReference>
<feature type="region of interest" description="Disordered" evidence="2">
    <location>
        <begin position="4403"/>
        <end position="4424"/>
    </location>
</feature>
<feature type="region of interest" description="Disordered" evidence="2">
    <location>
        <begin position="69"/>
        <end position="91"/>
    </location>
</feature>
<feature type="region of interest" description="Disordered" evidence="2">
    <location>
        <begin position="1249"/>
        <end position="1283"/>
    </location>
</feature>
<keyword evidence="1" id="KW-0175">Coiled coil</keyword>
<dbReference type="PANTHER" id="PTHR40641">
    <property type="entry name" value="INVOLUCRIN REPEAT PROTEIN (AFU_ORTHOLOGUE AFUA_2G08060)"/>
    <property type="match status" value="1"/>
</dbReference>
<organism evidence="3 4">
    <name type="scientific">Golovinomyces cichoracearum</name>
    <dbReference type="NCBI Taxonomy" id="62708"/>
    <lineage>
        <taxon>Eukaryota</taxon>
        <taxon>Fungi</taxon>
        <taxon>Dikarya</taxon>
        <taxon>Ascomycota</taxon>
        <taxon>Pezizomycotina</taxon>
        <taxon>Leotiomycetes</taxon>
        <taxon>Erysiphales</taxon>
        <taxon>Erysiphaceae</taxon>
        <taxon>Golovinomyces</taxon>
    </lineage>
</organism>
<feature type="compositionally biased region" description="Basic and acidic residues" evidence="2">
    <location>
        <begin position="1777"/>
        <end position="1793"/>
    </location>
</feature>
<feature type="compositionally biased region" description="Polar residues" evidence="2">
    <location>
        <begin position="3472"/>
        <end position="3492"/>
    </location>
</feature>
<gene>
    <name evidence="3" type="ORF">GcM1_249061</name>
</gene>
<feature type="compositionally biased region" description="Basic residues" evidence="2">
    <location>
        <begin position="1416"/>
        <end position="1425"/>
    </location>
</feature>
<dbReference type="InterPro" id="IPR053268">
    <property type="entry name" value="Woronin_anchor"/>
</dbReference>
<evidence type="ECO:0008006" key="5">
    <source>
        <dbReference type="Google" id="ProtNLM"/>
    </source>
</evidence>
<feature type="compositionally biased region" description="Polar residues" evidence="2">
    <location>
        <begin position="3803"/>
        <end position="3822"/>
    </location>
</feature>
<evidence type="ECO:0000313" key="4">
    <source>
        <dbReference type="Proteomes" id="UP000285326"/>
    </source>
</evidence>
<feature type="compositionally biased region" description="Polar residues" evidence="2">
    <location>
        <begin position="1872"/>
        <end position="1891"/>
    </location>
</feature>
<feature type="compositionally biased region" description="Polar residues" evidence="2">
    <location>
        <begin position="4407"/>
        <end position="4416"/>
    </location>
</feature>
<feature type="region of interest" description="Disordered" evidence="2">
    <location>
        <begin position="1416"/>
        <end position="1453"/>
    </location>
</feature>
<feature type="compositionally biased region" description="Polar residues" evidence="2">
    <location>
        <begin position="1430"/>
        <end position="1449"/>
    </location>
</feature>
<evidence type="ECO:0000313" key="3">
    <source>
        <dbReference type="EMBL" id="RKF71958.1"/>
    </source>
</evidence>
<feature type="compositionally biased region" description="Polar residues" evidence="2">
    <location>
        <begin position="1260"/>
        <end position="1272"/>
    </location>
</feature>
<feature type="region of interest" description="Disordered" evidence="2">
    <location>
        <begin position="1829"/>
        <end position="1901"/>
    </location>
</feature>
<protein>
    <recommendedName>
        <fullName evidence="5">Involucrin repeat protein</fullName>
    </recommendedName>
</protein>
<name>A0A420IBP6_9PEZI</name>
<dbReference type="EMBL" id="MCBS01024978">
    <property type="protein sequence ID" value="RKF71958.1"/>
    <property type="molecule type" value="Genomic_DNA"/>
</dbReference>
<feature type="compositionally biased region" description="Basic and acidic residues" evidence="2">
    <location>
        <begin position="1892"/>
        <end position="1901"/>
    </location>
</feature>
<feature type="compositionally biased region" description="Polar residues" evidence="2">
    <location>
        <begin position="3830"/>
        <end position="3849"/>
    </location>
</feature>
<feature type="coiled-coil region" evidence="1">
    <location>
        <begin position="3956"/>
        <end position="4108"/>
    </location>
</feature>
<feature type="region of interest" description="Disordered" evidence="2">
    <location>
        <begin position="3800"/>
        <end position="3927"/>
    </location>
</feature>
<dbReference type="PANTHER" id="PTHR40641:SF2">
    <property type="entry name" value="INVOLUCRIN REPEAT PROTEIN"/>
    <property type="match status" value="1"/>
</dbReference>
<feature type="non-terminal residue" evidence="3">
    <location>
        <position position="1"/>
    </location>
</feature>
<feature type="compositionally biased region" description="Basic and acidic residues" evidence="2">
    <location>
        <begin position="3163"/>
        <end position="3172"/>
    </location>
</feature>
<feature type="compositionally biased region" description="Basic residues" evidence="2">
    <location>
        <begin position="1857"/>
        <end position="1867"/>
    </location>
</feature>
<comment type="caution">
    <text evidence="3">The sequence shown here is derived from an EMBL/GenBank/DDBJ whole genome shotgun (WGS) entry which is preliminary data.</text>
</comment>
<feature type="region of interest" description="Disordered" evidence="2">
    <location>
        <begin position="1771"/>
        <end position="1793"/>
    </location>
</feature>
<sequence length="4424" mass="499396">EEVISTEITPLSSDDAAQCVDPSANFDIAAPIDKEIFCENAANNETVLDIAIKQGRVEIAKCRQSVLEEEISTEKTPSGHDDSTQCAESSVHSENIEFIEHENPDENDAGDEIVQGIATETALEERTDFIQPVMEEEIFTVTNPSSCDEVAQCADSSIYFENPDVVEKENCGENAVGDEIAQDIATENGQEEIEQVKQSVIGEDICTLTIPLTHEDAARCADSSVHIETIDLFGKENLDEDILQDTATEPTMEDTVECNMSGRESTISTVIIPLTTHEIGQHEELATQSDPKIETNKEIFSVFESDDINMQDPSIEDFDLRNITTVDPLKDIAKSKLNGIEDAISEVKIHLTSHEDVLVTELAAKSDGKHDIDERRLSVIDTDDLVLQEIVRQRKSDECTEGGFLEFDPAVEMETLSSTTHKSVQYAELAAKSDAKYDNIKEDFGENAVDDKISQVIASEHALEKIAEFKQSGNEEKISTEIIPLSHVDADRCTEAATTLDSTNFIERKNYGELDEDDINPQYMARESLLEEGFESRHLEIEKEVEMEATPLITHEARKYSNSDIHFDNIDLIDKECLADIDVHNIILQDTALESVSYEGAEIRNHQCENEISTEKIAMSQDKILQSAESGTHFDTVDYIDNESRAEINTNDINLHEMATEKALGEGDKSIYPQIEEKTSMEIITSTNDEVVQCANSDAVQATICDLKEENFDEFNACGAFVENSPSEGLSEPTNIKHAEFNRETFIEINSLVNNEAMQRANPDPFQIVTSDTNEENIGELFINDVNQEAKCSEDLSEKYTERRYFGNENEALFELNPLAKNNIYQSVNAIASLDNKGDFSEENWGDPTFQDAKTEMDFLNQELEISDSSQSQEKEKSINDKEVTEISESKLMLNKNKLSLRTEDKTVRESNQLLKAISARQNSSVIDDAVQSGRLNTPYIVAGDGSKVILEELATQDRNVGASPALKLSGASEDSDSKNEKIRSHEITMVTQDVVENFASKAKETKKREYVDVDSFEVNNEVSTEQNILAKFDDVNLESSEISFGSVGEIIKEDLAEPAIRVDNMGSGSSINELEASQCSELKTKNSSDEKIEIDAIEVPQLFLSKSEYENVEEFALNELTNKVKEVSIELPPGTNYDAIKSGISNYAMNTSGDLPDQTLGASFGQKLSEGIHSSKILEVPENSNILSELNNEEKKADDEIIARQIEQLLKPCTDKEKHQMCYESRLLSPELHGTTYIPDKDCKKQHYEKPNETEDSPNHPSKVSLSLQVASSNNKKNKKSDKGVIYEIEKKSKLGPIVKSLKEADENFVSSELLCVEVHSLDNTINENRKELIVDNTVSHSFLNKKSTGSDSTNPCSYDSGVTSPRTHLVSGTGILPEPDEKLTTASSTSLPCIENSNISDELSHSKLAVTKAKKKKKKKKVGKAGSPDSTNESFSKSYTETLSNSREISESFEHKAGETEDFENIFHDIRNKIASEDSEQQNLSKYESSVSTLEQPLASKLEAADILEHSVAEIEILNENCEEYNEELVSRAPDLETGISVKITEAQNICMADSVLKNEEKNFHDEITDFENEAFAHPNTIAKGFEVQSAGLCAELEASAKIGDEDLAVTANHAPLKTDSPNNEIEVQPAYNSEFLLKNEQKVKKNVEPCKKVAAEEIVIPVKDSNSQLTSIAGIGNSMKLYDDTLNVESSKNMFAREFCCDGMSESSLVQSLADECKTIESPVNSLAEKEATKKIHAEIDRGFTPPNPHVEDISKPNLLQATHLSTSNTEFKLPGENDSMKDADPKNDVSPEIVAKKLATHRGDSELLLPSGDKTKINDIHSDFNKELTSEPKGNENCRESQLNEVDQVALNRSKKKKKKKVGKAGSPDSTNESFSKSYTETLSNSREISESFEHKAGETEDFENIFHDIRNKIASEDSEQQNLSKYESSVSTLEQPLASKLEAADILEHSVSGKETADQISDKDIDLVLEVLEVSQSSDLILENRLIKCEKGISPKSVPLTKKSTIRFTSSEIGKHTIQKIVNNMEISLITKALYPPKYFNLAFKQENTRGASIDGTRGCEKGELHFQFQREANINNNDFKSLTCVVDKKDMRDECFNMFMRERITEECAAKQNLTPYVSEARIPLKFSFESNTQEKNIGFRNSESMDEALVEINLGSMNLMKSSKNSDFFSIGKVILDNYVLEFHERLQFHKIEGNESLGFRTFEISNSPTPKSVISYIYLIGCSAFSKNINSESLDNFLQNLMWMIGGGEKSQLSQRSDSSNFSVTHRGLRNLRFSGNFKPLSIISNNKKPNYSSTDKSSRSYLEISLGNFIEPVTKYSIPKFLQISEDKRSDPKDSSSGRQREAYIAILSNFCDIPFIQNATEDTNWLESFPLKNEDNGECNDENRKILTGILPEDSSCLVPFEASLEPYFDRLDNEFDSLKTLYFARNFRQISSDESQAARSTENFALEEVLINEELSMNPNDVKKFCQTLFDKNSNAKLLISSNTFTGIDFTSSHNSNYHEKKSRVDYQDNFNYHQSTDTCQVLGRDTNYNEDFNQVQSTPQKFDSVVRKKPDRDFAKVLKLLFRQDPMNYGELLKINSSPVDELKPKFDSFALQKNNFNDKLKDELHDLSSDLIKHEKAHKIISNLSLEQPIKPLNLCVMSDSISNTTSDLNLFNKAASFQKRTGLSVTELSPIFQSVYKKHAEEELIFFKKTNLSVEPGISKLKTKEKCKNVPFCNSELFLNQSIFSEKSGYQNNSDKSEKLMSYREFLKIIDSITGRYKNLFDLPKIYRESFWLKHELCWDNINTHVNFKDDNSAQKTIETVDNIKYFPSVSSVRSHLLLELDNPKTITSNSQSEENTREYKNFHHKDNDSCIKLLEKSLHAVQSNKRPIRNFVFSEERFKDNRKSQKSEMVTVSAKILQNGIFSSNTSTAEIGLDIFLGSIMISAKVIMLSRTIDLKHSNLFFPGVNTDKHKPLAIKWPLEDLEISSSLISCIANSDISKERFRPSIDPQNGKFLPLPLISAGLREDQSRQSLEKFAGSYEVILQDLNSGDQSKSDTQSNTYSSSAQCSSQISIPLDLYFRKREKSDPSSSKLYKPSLDVLFQPTSQFSFKFLRSRSRQTSWNRATGFQPLYLLETNIQSSTRKSKIEDLQTLAMGPNTSQDSPLEDSNLEKNKEDEKTSDFFLDCPPVKSIKNRNSINLSCLQDRTGLISAGNEEALFSTETTLQSVKTAKFSPTGEHLTNEIEQRSNGMLKRTENYKPRNEVINNKLSTKKEIEITSLDQVPKKASLNNQVMKTVSQGRIRPLTIKNDTIHEQLVIEPHLEKTPYLFSENPVKSLPNINKPADKVEMKHLDHNKTVENESSLIETPQISLANEQNFDLEKFASTVVPPKTLMNEDSSLDSTSATVLVETEKKTLKYGSETPINDFMMPKISKSTLCVPNSKKFQNDQVDVVSSGRDNAKIKKIKEEKSMHKEAKDLNSSQPLDSKSTEKNCNLSVSEDTKTKRHQLNQSEKNKDFLTSQNFETICDSKIDYSSAMNMHEHPDLALSRKHSVNPLITETKECTQIKYTDNSKYSQSKSPRPSQNIQVNIKNEFPNFSISQKSIKPSRDLSKNLIPSFKNNSSSQVGVSKLPTLNEERQLESTEYSKESFIWTNNKEKKQCESNISQRIFLLNENYASVKFYTYLLFIEISRYSSREEIGSHDLRGEYQRSSEYKDTKNQFDLQSPTSFTNEIIIPAEKSSDVAKEIIPHHGHSRQNVEEEKAMQPRRISSYSGNIKNKGLVQHCIQKFKSFDESQNLCSKETKFKNDSLPQKSNRNITGRFSRQNVGKSEEKDSGSYTGISSTSQDINIAPSRSETQKRPLNKESSLGVKKKSKIESSIPDSMILSQSLRRNGKKTSGDLRSISQQEGKTDQTLNDPSLAATNPQPNEGRARVKTMADVYDGLGEGYITSPRSPTRPHSLRRRQSMKLLDLESQVESLIEQNRNLVDEKGKIEQQIKTSLQTSLTNKDVEIERLNRTLAWLKEEVSRFKKLNQSLDRENSTIAQQHMDRNAVLENQRTKLTQELDQIRDSHQRLTLTYQKEIESIVQAKDRIITELRTEVDNASQRIKDAHKQILLHKTNDAEFLNLRDVRYFSDACHRLCQHVQQWVLRFSKYSDMKSCRLTREIKNDKIVERLDNSILDGINVDNYLSDRIKRRDVFMSMVMTMIWEYIFTRYLFGMDRDQRQKLKSLEKTLSEVGPALAVQSWRSITLTLLSKRLNFIQQKEQDTQAVVHAIIESLSEILPLPCNYEAQIQEQLSRVIKEAVDLSIEMRCQKAEYVMFPPLQPEYDVNGEIVSKVMFNPTLMNERSNDNTSNEDTDPTKVHIRIVLFPLVIKRGDNMSRGNEDIIVYPAQVLAAKPKRLAQLENDNRSRISIKSNSPAAKSDKDLI</sequence>
<feature type="region of interest" description="Disordered" evidence="2">
    <location>
        <begin position="3147"/>
        <end position="3172"/>
    </location>
</feature>
<feature type="compositionally biased region" description="Basic and acidic residues" evidence="2">
    <location>
        <begin position="1829"/>
        <end position="1843"/>
    </location>
</feature>